<feature type="domain" description="Sulfotransferase" evidence="5">
    <location>
        <begin position="74"/>
        <end position="333"/>
    </location>
</feature>
<gene>
    <name evidence="6" type="ORF">URODEC1_LOCUS59335</name>
</gene>
<dbReference type="Pfam" id="PF00685">
    <property type="entry name" value="Sulfotransfer_1"/>
    <property type="match status" value="1"/>
</dbReference>
<comment type="similarity">
    <text evidence="1 3">Belongs to the sulfotransferase 1 family.</text>
</comment>
<evidence type="ECO:0000256" key="2">
    <source>
        <dbReference type="ARBA" id="ARBA00022679"/>
    </source>
</evidence>
<organism evidence="6 7">
    <name type="scientific">Urochloa decumbens</name>
    <dbReference type="NCBI Taxonomy" id="240449"/>
    <lineage>
        <taxon>Eukaryota</taxon>
        <taxon>Viridiplantae</taxon>
        <taxon>Streptophyta</taxon>
        <taxon>Embryophyta</taxon>
        <taxon>Tracheophyta</taxon>
        <taxon>Spermatophyta</taxon>
        <taxon>Magnoliopsida</taxon>
        <taxon>Liliopsida</taxon>
        <taxon>Poales</taxon>
        <taxon>Poaceae</taxon>
        <taxon>PACMAD clade</taxon>
        <taxon>Panicoideae</taxon>
        <taxon>Panicodae</taxon>
        <taxon>Paniceae</taxon>
        <taxon>Melinidinae</taxon>
        <taxon>Urochloa</taxon>
    </lineage>
</organism>
<sequence>MAAPAATGDATAEPSATVRLQPPPHHDMAQILPSLPLESQCPPFRLRHYSGFWLPEDVLMRLPSIHSRMKPRPGDVFLASFPKSGTTWLKALAFGTLNRAKHSPFHRDHPLRRRNPHECVKFMEMDELEEPGSSSPHVLSTHLPYSLLPKSVTGEGSGSKIVYICRNPKDVLVSNWVFVKKVASAFGQVDAQQFTLHEAFEKFCEGRSFGGPQWKHVLRYWEESLRRPEMVLFLQYEEMLRQPASNLRKLAKFMGCEVSKEEEDGRVVDALVKLCSLHEMKNVEVNRHGRNRAGFENAAFFRKGAIRDWSNHITSNMAIELDRIVDDALQGSGFEFMD</sequence>
<dbReference type="EMBL" id="OZ075133">
    <property type="protein sequence ID" value="CAL4988643.1"/>
    <property type="molecule type" value="Genomic_DNA"/>
</dbReference>
<evidence type="ECO:0000313" key="6">
    <source>
        <dbReference type="EMBL" id="CAL4988643.1"/>
    </source>
</evidence>
<dbReference type="Gene3D" id="3.40.50.300">
    <property type="entry name" value="P-loop containing nucleotide triphosphate hydrolases"/>
    <property type="match status" value="1"/>
</dbReference>
<dbReference type="InterPro" id="IPR000863">
    <property type="entry name" value="Sulfotransferase_dom"/>
</dbReference>
<evidence type="ECO:0000256" key="3">
    <source>
        <dbReference type="RuleBase" id="RU361155"/>
    </source>
</evidence>
<feature type="region of interest" description="Disordered" evidence="4">
    <location>
        <begin position="1"/>
        <end position="24"/>
    </location>
</feature>
<keyword evidence="7" id="KW-1185">Reference proteome</keyword>
<dbReference type="SUPFAM" id="SSF52540">
    <property type="entry name" value="P-loop containing nucleoside triphosphate hydrolases"/>
    <property type="match status" value="1"/>
</dbReference>
<feature type="compositionally biased region" description="Low complexity" evidence="4">
    <location>
        <begin position="1"/>
        <end position="12"/>
    </location>
</feature>
<evidence type="ECO:0000259" key="5">
    <source>
        <dbReference type="Pfam" id="PF00685"/>
    </source>
</evidence>
<evidence type="ECO:0000256" key="1">
    <source>
        <dbReference type="ARBA" id="ARBA00005771"/>
    </source>
</evidence>
<name>A0ABC9B180_9POAL</name>
<accession>A0ABC9B180</accession>
<dbReference type="AlphaFoldDB" id="A0ABC9B180"/>
<protein>
    <recommendedName>
        <fullName evidence="3">Sulfotransferase</fullName>
        <ecNumber evidence="3">2.8.2.-</ecNumber>
    </recommendedName>
</protein>
<dbReference type="EC" id="2.8.2.-" evidence="3"/>
<dbReference type="GO" id="GO:0016740">
    <property type="term" value="F:transferase activity"/>
    <property type="evidence" value="ECO:0007669"/>
    <property type="project" value="UniProtKB-KW"/>
</dbReference>
<dbReference type="InterPro" id="IPR027417">
    <property type="entry name" value="P-loop_NTPase"/>
</dbReference>
<dbReference type="Proteomes" id="UP001497457">
    <property type="component" value="Chromosome 23rd"/>
</dbReference>
<evidence type="ECO:0000256" key="4">
    <source>
        <dbReference type="SAM" id="MobiDB-lite"/>
    </source>
</evidence>
<keyword evidence="2 3" id="KW-0808">Transferase</keyword>
<proteinExistence type="inferred from homology"/>
<evidence type="ECO:0000313" key="7">
    <source>
        <dbReference type="Proteomes" id="UP001497457"/>
    </source>
</evidence>
<reference evidence="6" key="1">
    <citation type="submission" date="2024-10" db="EMBL/GenBank/DDBJ databases">
        <authorList>
            <person name="Ryan C."/>
        </authorList>
    </citation>
    <scope>NUCLEOTIDE SEQUENCE [LARGE SCALE GENOMIC DNA]</scope>
</reference>
<dbReference type="PANTHER" id="PTHR11783">
    <property type="entry name" value="SULFOTRANSFERASE SULT"/>
    <property type="match status" value="1"/>
</dbReference>